<gene>
    <name evidence="6" type="ORF">SAMN05661096_01806</name>
</gene>
<reference evidence="7" key="1">
    <citation type="submission" date="2017-04" db="EMBL/GenBank/DDBJ databases">
        <authorList>
            <person name="Varghese N."/>
            <person name="Submissions S."/>
        </authorList>
    </citation>
    <scope>NUCLEOTIDE SEQUENCE [LARGE SCALE GENOMIC DNA]</scope>
    <source>
        <strain evidence="7">DSM 4125</strain>
    </source>
</reference>
<dbReference type="RefSeq" id="WP_085516722.1">
    <property type="nucleotide sequence ID" value="NZ_FXAW01000003.1"/>
</dbReference>
<dbReference type="EMBL" id="FXAW01000003">
    <property type="protein sequence ID" value="SMG29158.1"/>
    <property type="molecule type" value="Genomic_DNA"/>
</dbReference>
<evidence type="ECO:0000313" key="6">
    <source>
        <dbReference type="EMBL" id="SMG29158.1"/>
    </source>
</evidence>
<dbReference type="InterPro" id="IPR042095">
    <property type="entry name" value="SUMF_sf"/>
</dbReference>
<dbReference type="Pfam" id="PF12867">
    <property type="entry name" value="DinB_2"/>
    <property type="match status" value="1"/>
</dbReference>
<feature type="domain" description="Sulfatase-modifying factor enzyme-like" evidence="4">
    <location>
        <begin position="171"/>
        <end position="314"/>
    </location>
</feature>
<dbReference type="InterPro" id="IPR016187">
    <property type="entry name" value="CTDL_fold"/>
</dbReference>
<keyword evidence="7" id="KW-1185">Reference proteome</keyword>
<evidence type="ECO:0000259" key="4">
    <source>
        <dbReference type="Pfam" id="PF03781"/>
    </source>
</evidence>
<proteinExistence type="predicted"/>
<evidence type="ECO:0000256" key="1">
    <source>
        <dbReference type="ARBA" id="ARBA00023002"/>
    </source>
</evidence>
<dbReference type="PANTHER" id="PTHR23150">
    <property type="entry name" value="SULFATASE MODIFYING FACTOR 1, 2"/>
    <property type="match status" value="1"/>
</dbReference>
<dbReference type="OrthoDB" id="9768004at2"/>
<evidence type="ECO:0000256" key="2">
    <source>
        <dbReference type="ARBA" id="ARBA00023004"/>
    </source>
</evidence>
<dbReference type="InterPro" id="IPR051043">
    <property type="entry name" value="Sulfatase_Mod_Factor_Kinase"/>
</dbReference>
<keyword evidence="1" id="KW-0560">Oxidoreductase</keyword>
<sequence length="385" mass="45586">MENYLNRYNEIRKTTEGICEPLQTEDYVAQPTSDVSPPKWHLAHTTWFFETFLLKEFAKGYKEFHPQFAFLFNSYYVSAGERMLRPNRGNMTRPTVEEIYQYRRYVDIAVGKLLSQIITDEMKNILEIGFNHEQQHQELLFYDIKYILGHNPLFPVYDKGFEEYFTEDWEHDWVQINKGNYKIGFDGKGFSFDNEHNYHEVHLEGAKIANQLVTNGEYAEFIEAKGYENHAYWHSDARAWLEESGISTPLYWHKIDGKWHYYTLAGLKPIDESAPLMHISFYEAYAFAEWKGLRLPTEFEWETASNLFDWGKRWEHTGSAYLPYPGYKKPSGAIGEYNGKFMVNQMVMRGASRATSINHSRKTYRNFFHPHLQWHFSGIRLAKDL</sequence>
<dbReference type="PANTHER" id="PTHR23150:SF36">
    <property type="entry name" value="HERCYNINE OXYGENASE"/>
    <property type="match status" value="1"/>
</dbReference>
<dbReference type="NCBIfam" id="TIGR03440">
    <property type="entry name" value="egtB_TIGR03440"/>
    <property type="match status" value="1"/>
</dbReference>
<name>A0A1X7JMQ9_9BACT</name>
<evidence type="ECO:0000259" key="5">
    <source>
        <dbReference type="Pfam" id="PF12867"/>
    </source>
</evidence>
<dbReference type="Proteomes" id="UP000193804">
    <property type="component" value="Unassembled WGS sequence"/>
</dbReference>
<organism evidence="6 7">
    <name type="scientific">Marivirga sericea</name>
    <dbReference type="NCBI Taxonomy" id="1028"/>
    <lineage>
        <taxon>Bacteria</taxon>
        <taxon>Pseudomonadati</taxon>
        <taxon>Bacteroidota</taxon>
        <taxon>Cytophagia</taxon>
        <taxon>Cytophagales</taxon>
        <taxon>Marivirgaceae</taxon>
        <taxon>Marivirga</taxon>
    </lineage>
</organism>
<dbReference type="Gene3D" id="3.90.1580.10">
    <property type="entry name" value="paralog of FGE (formylglycine-generating enzyme)"/>
    <property type="match status" value="1"/>
</dbReference>
<dbReference type="STRING" id="1028.SAMN05661096_01806"/>
<dbReference type="Pfam" id="PF03781">
    <property type="entry name" value="FGE-sulfatase"/>
    <property type="match status" value="1"/>
</dbReference>
<evidence type="ECO:0000313" key="7">
    <source>
        <dbReference type="Proteomes" id="UP000193804"/>
    </source>
</evidence>
<dbReference type="GO" id="GO:0052699">
    <property type="term" value="P:ergothioneine biosynthetic process"/>
    <property type="evidence" value="ECO:0007669"/>
    <property type="project" value="InterPro"/>
</dbReference>
<accession>A0A1X7JMQ9</accession>
<comment type="pathway">
    <text evidence="3">Amino-acid biosynthesis; ergothioneine biosynthesis.</text>
</comment>
<keyword evidence="2" id="KW-0408">Iron</keyword>
<dbReference type="InterPro" id="IPR024775">
    <property type="entry name" value="DinB-like"/>
</dbReference>
<protein>
    <submittedName>
        <fullName evidence="6">Ergothioneine biosynthesis protein EgtB</fullName>
    </submittedName>
</protein>
<dbReference type="SUPFAM" id="SSF56436">
    <property type="entry name" value="C-type lectin-like"/>
    <property type="match status" value="1"/>
</dbReference>
<dbReference type="AlphaFoldDB" id="A0A1X7JMQ9"/>
<dbReference type="InterPro" id="IPR005532">
    <property type="entry name" value="SUMF_dom"/>
</dbReference>
<feature type="domain" description="DinB-like" evidence="5">
    <location>
        <begin position="9"/>
        <end position="124"/>
    </location>
</feature>
<dbReference type="InterPro" id="IPR017806">
    <property type="entry name" value="EgtB"/>
</dbReference>
<evidence type="ECO:0000256" key="3">
    <source>
        <dbReference type="ARBA" id="ARBA00037882"/>
    </source>
</evidence>